<dbReference type="EMBL" id="CP071250">
    <property type="protein sequence ID" value="UUF07541.1"/>
    <property type="molecule type" value="Genomic_DNA"/>
</dbReference>
<evidence type="ECO:0000256" key="8">
    <source>
        <dbReference type="ARBA" id="ARBA00023229"/>
    </source>
</evidence>
<organism evidence="14 16">
    <name type="scientific">Turicibacter bilis</name>
    <dbReference type="NCBI Taxonomy" id="2735723"/>
    <lineage>
        <taxon>Bacteria</taxon>
        <taxon>Bacillati</taxon>
        <taxon>Bacillota</taxon>
        <taxon>Erysipelotrichia</taxon>
        <taxon>Erysipelotrichales</taxon>
        <taxon>Turicibacteraceae</taxon>
        <taxon>Turicibacter</taxon>
    </lineage>
</organism>
<evidence type="ECO:0000256" key="7">
    <source>
        <dbReference type="ARBA" id="ARBA00022842"/>
    </source>
</evidence>
<evidence type="ECO:0000313" key="16">
    <source>
        <dbReference type="Proteomes" id="UP001058072"/>
    </source>
</evidence>
<dbReference type="GO" id="GO:0005737">
    <property type="term" value="C:cytoplasm"/>
    <property type="evidence" value="ECO:0007669"/>
    <property type="project" value="UniProtKB-ARBA"/>
</dbReference>
<dbReference type="CDD" id="cd00685">
    <property type="entry name" value="Trans_IPPS_HT"/>
    <property type="match status" value="1"/>
</dbReference>
<evidence type="ECO:0000256" key="11">
    <source>
        <dbReference type="ARBA" id="ARBA00049399"/>
    </source>
</evidence>
<accession>A0A9Q9FFD3</accession>
<evidence type="ECO:0000313" key="13">
    <source>
        <dbReference type="EMBL" id="UUF06310.1"/>
    </source>
</evidence>
<gene>
    <name evidence="13" type="ORF">J0J69_01590</name>
    <name evidence="14" type="ORF">J0J70_07830</name>
</gene>
<dbReference type="InterPro" id="IPR033749">
    <property type="entry name" value="Polyprenyl_synt_CS"/>
</dbReference>
<comment type="similarity">
    <text evidence="2 12">Belongs to the FPP/GGPP synthase family.</text>
</comment>
<name>A0A9Q9FFD3_9FIRM</name>
<keyword evidence="6" id="KW-0479">Metal-binding</keyword>
<dbReference type="EMBL" id="CP071249">
    <property type="protein sequence ID" value="UUF06310.1"/>
    <property type="molecule type" value="Genomic_DNA"/>
</dbReference>
<evidence type="ECO:0000256" key="9">
    <source>
        <dbReference type="ARBA" id="ARBA00032380"/>
    </source>
</evidence>
<dbReference type="GO" id="GO:0016114">
    <property type="term" value="P:terpenoid biosynthetic process"/>
    <property type="evidence" value="ECO:0007669"/>
    <property type="project" value="UniProtKB-ARBA"/>
</dbReference>
<dbReference type="Gene3D" id="1.10.600.10">
    <property type="entry name" value="Farnesyl Diphosphate Synthase"/>
    <property type="match status" value="1"/>
</dbReference>
<dbReference type="PANTHER" id="PTHR43281">
    <property type="entry name" value="FARNESYL DIPHOSPHATE SYNTHASE"/>
    <property type="match status" value="1"/>
</dbReference>
<dbReference type="InterPro" id="IPR000092">
    <property type="entry name" value="Polyprenyl_synt"/>
</dbReference>
<comment type="cofactor">
    <cofactor evidence="1">
        <name>Mg(2+)</name>
        <dbReference type="ChEBI" id="CHEBI:18420"/>
    </cofactor>
</comment>
<proteinExistence type="inferred from homology"/>
<dbReference type="PANTHER" id="PTHR43281:SF1">
    <property type="entry name" value="FARNESYL DIPHOSPHATE SYNTHASE"/>
    <property type="match status" value="1"/>
</dbReference>
<dbReference type="GO" id="GO:0046872">
    <property type="term" value="F:metal ion binding"/>
    <property type="evidence" value="ECO:0007669"/>
    <property type="project" value="UniProtKB-KW"/>
</dbReference>
<dbReference type="SFLD" id="SFLDG01017">
    <property type="entry name" value="Polyprenyl_Transferase_Like"/>
    <property type="match status" value="1"/>
</dbReference>
<comment type="catalytic activity">
    <reaction evidence="11">
        <text>isopentenyl diphosphate + (2E)-geranyl diphosphate = (2E,6E)-farnesyl diphosphate + diphosphate</text>
        <dbReference type="Rhea" id="RHEA:19361"/>
        <dbReference type="ChEBI" id="CHEBI:33019"/>
        <dbReference type="ChEBI" id="CHEBI:58057"/>
        <dbReference type="ChEBI" id="CHEBI:128769"/>
        <dbReference type="ChEBI" id="CHEBI:175763"/>
        <dbReference type="EC" id="2.5.1.10"/>
    </reaction>
</comment>
<evidence type="ECO:0000256" key="3">
    <source>
        <dbReference type="ARBA" id="ARBA00012439"/>
    </source>
</evidence>
<dbReference type="PROSITE" id="PS00444">
    <property type="entry name" value="POLYPRENYL_SYNTHASE_2"/>
    <property type="match status" value="1"/>
</dbReference>
<evidence type="ECO:0000313" key="14">
    <source>
        <dbReference type="EMBL" id="UUF07541.1"/>
    </source>
</evidence>
<keyword evidence="7" id="KW-0460">Magnesium</keyword>
<dbReference type="GO" id="GO:0004337">
    <property type="term" value="F:(2E,6E)-farnesyl diphosphate synthase activity"/>
    <property type="evidence" value="ECO:0007669"/>
    <property type="project" value="UniProtKB-EC"/>
</dbReference>
<evidence type="ECO:0000313" key="15">
    <source>
        <dbReference type="Proteomes" id="UP001058016"/>
    </source>
</evidence>
<evidence type="ECO:0000256" key="2">
    <source>
        <dbReference type="ARBA" id="ARBA00006706"/>
    </source>
</evidence>
<evidence type="ECO:0000256" key="6">
    <source>
        <dbReference type="ARBA" id="ARBA00022723"/>
    </source>
</evidence>
<evidence type="ECO:0000256" key="5">
    <source>
        <dbReference type="ARBA" id="ARBA00022679"/>
    </source>
</evidence>
<evidence type="ECO:0000256" key="4">
    <source>
        <dbReference type="ARBA" id="ARBA00015100"/>
    </source>
</evidence>
<dbReference type="FunFam" id="1.10.600.10:FF:000001">
    <property type="entry name" value="Geranylgeranyl diphosphate synthase"/>
    <property type="match status" value="1"/>
</dbReference>
<dbReference type="SFLD" id="SFLDS00005">
    <property type="entry name" value="Isoprenoid_Synthase_Type_I"/>
    <property type="match status" value="1"/>
</dbReference>
<keyword evidence="8" id="KW-0414">Isoprene biosynthesis</keyword>
<dbReference type="EC" id="2.5.1.10" evidence="3"/>
<evidence type="ECO:0000256" key="1">
    <source>
        <dbReference type="ARBA" id="ARBA00001946"/>
    </source>
</evidence>
<dbReference type="Proteomes" id="UP001058072">
    <property type="component" value="Chromosome"/>
</dbReference>
<dbReference type="Proteomes" id="UP001058016">
    <property type="component" value="Chromosome"/>
</dbReference>
<dbReference type="InterPro" id="IPR008949">
    <property type="entry name" value="Isoprenoid_synthase_dom_sf"/>
</dbReference>
<keyword evidence="15" id="KW-1185">Reference proteome</keyword>
<evidence type="ECO:0000256" key="12">
    <source>
        <dbReference type="RuleBase" id="RU004466"/>
    </source>
</evidence>
<protein>
    <recommendedName>
        <fullName evidence="4">Farnesyl diphosphate synthase</fullName>
        <ecNumber evidence="3">2.5.1.10</ecNumber>
    </recommendedName>
    <alternativeName>
        <fullName evidence="10">(2E,6E)-farnesyl diphosphate synthase</fullName>
    </alternativeName>
    <alternativeName>
        <fullName evidence="9">Geranyltranstransferase</fullName>
    </alternativeName>
</protein>
<dbReference type="SUPFAM" id="SSF48576">
    <property type="entry name" value="Terpenoid synthases"/>
    <property type="match status" value="1"/>
</dbReference>
<dbReference type="PROSITE" id="PS00723">
    <property type="entry name" value="POLYPRENYL_SYNTHASE_1"/>
    <property type="match status" value="1"/>
</dbReference>
<reference evidence="14 15" key="1">
    <citation type="submission" date="2021-03" db="EMBL/GenBank/DDBJ databases">
        <title>Comparative Genomics and Metabolomics in the genus Turicibacter.</title>
        <authorList>
            <person name="Maki J."/>
            <person name="Looft T."/>
        </authorList>
    </citation>
    <scope>NUCLEOTIDE SEQUENCE</scope>
    <source>
        <strain evidence="14">ISU324</strain>
        <strain evidence="13 15">MMM721</strain>
    </source>
</reference>
<dbReference type="Pfam" id="PF00348">
    <property type="entry name" value="polyprenyl_synt"/>
    <property type="match status" value="1"/>
</dbReference>
<keyword evidence="5 12" id="KW-0808">Transferase</keyword>
<dbReference type="RefSeq" id="WP_055243448.1">
    <property type="nucleotide sequence ID" value="NZ_CP071249.1"/>
</dbReference>
<dbReference type="NCBIfam" id="NF045485">
    <property type="entry name" value="FPPsyn"/>
    <property type="match status" value="1"/>
</dbReference>
<dbReference type="AlphaFoldDB" id="A0A9Q9FFD3"/>
<dbReference type="InterPro" id="IPR053378">
    <property type="entry name" value="Prenyl_diphosphate_synthase"/>
</dbReference>
<sequence length="291" mass="31762">MLAQYIAKHKTPFDAYMMSLIEGEAIPNQLKESMLYSLSVGGKRLRPILLFAVLDTLGLEATCGYQTASALEMIHTYSLIHDDLPAMDDDDLRRGKPTNHKVFGEATAILAGDSLLTHAFKVICSDEGLSLQQRLELVSMLSMAAGPMGMVAGQMLDMEAETKPITLEQLKQIHVNKTGRLIEFSIVAAAVIAQASEETIQLLRQFAGHVGLAFQIKDDILDVEGKGDLIGKDVGSDMENGKSTYVSLTSLDEAKVMLNEEIEAALAILEELPYETSLLAAITDYVKERQA</sequence>
<evidence type="ECO:0000256" key="10">
    <source>
        <dbReference type="ARBA" id="ARBA00032873"/>
    </source>
</evidence>